<name>A0A9W6SQG4_9ACTN</name>
<feature type="region of interest" description="Disordered" evidence="5">
    <location>
        <begin position="213"/>
        <end position="258"/>
    </location>
</feature>
<feature type="chain" id="PRO_5040879525" description="Gram-positive cocci surface proteins LPxTG domain-containing protein" evidence="7">
    <location>
        <begin position="32"/>
        <end position="287"/>
    </location>
</feature>
<evidence type="ECO:0000313" key="10">
    <source>
        <dbReference type="Proteomes" id="UP001165079"/>
    </source>
</evidence>
<evidence type="ECO:0000259" key="8">
    <source>
        <dbReference type="PROSITE" id="PS50847"/>
    </source>
</evidence>
<dbReference type="AlphaFoldDB" id="A0A9W6SQG4"/>
<organism evidence="9 10">
    <name type="scientific">Actinorhabdospora filicis</name>
    <dbReference type="NCBI Taxonomy" id="1785913"/>
    <lineage>
        <taxon>Bacteria</taxon>
        <taxon>Bacillati</taxon>
        <taxon>Actinomycetota</taxon>
        <taxon>Actinomycetes</taxon>
        <taxon>Micromonosporales</taxon>
        <taxon>Micromonosporaceae</taxon>
        <taxon>Actinorhabdospora</taxon>
    </lineage>
</organism>
<keyword evidence="4" id="KW-0572">Peptidoglycan-anchor</keyword>
<keyword evidence="6" id="KW-0812">Transmembrane</keyword>
<evidence type="ECO:0000256" key="7">
    <source>
        <dbReference type="SAM" id="SignalP"/>
    </source>
</evidence>
<keyword evidence="6" id="KW-1133">Transmembrane helix</keyword>
<accession>A0A9W6SQG4</accession>
<reference evidence="9" key="1">
    <citation type="submission" date="2023-03" db="EMBL/GenBank/DDBJ databases">
        <title>Actinorhabdospora filicis NBRC 111898.</title>
        <authorList>
            <person name="Ichikawa N."/>
            <person name="Sato H."/>
            <person name="Tonouchi N."/>
        </authorList>
    </citation>
    <scope>NUCLEOTIDE SEQUENCE</scope>
    <source>
        <strain evidence="9">NBRC 111898</strain>
    </source>
</reference>
<dbReference type="InterPro" id="IPR019931">
    <property type="entry name" value="LPXTG_anchor"/>
</dbReference>
<comment type="caution">
    <text evidence="9">The sequence shown here is derived from an EMBL/GenBank/DDBJ whole genome shotgun (WGS) entry which is preliminary data.</text>
</comment>
<evidence type="ECO:0000256" key="5">
    <source>
        <dbReference type="SAM" id="MobiDB-lite"/>
    </source>
</evidence>
<dbReference type="EMBL" id="BSTX01000004">
    <property type="protein sequence ID" value="GLZ81074.1"/>
    <property type="molecule type" value="Genomic_DNA"/>
</dbReference>
<dbReference type="NCBIfam" id="TIGR01167">
    <property type="entry name" value="LPXTG_anchor"/>
    <property type="match status" value="1"/>
</dbReference>
<sequence>MKNIAPRALRYAGAGAAAFALALAIPATAMADPASLNCDTATSNGKVVDFDATKSCSGGVGALSVVTATADNGSKVTFAGAGVSVSGLPEEGVTTITAKVKDSGDPVSEAQWTIVITTEKPEEPKPVLGADDFTVKAGESVKGNLLANDTLPKGWVVIVDDGKTAKGYATLAADGTFGYTANKGESGVDTFQYGVVNEETEEVVTGTIKVTITASGNGGGDNGNNNGGNNGNGTDKPSTGGVPQAKGKTPLPKTGSPVQTMAIAGAGALVLGAGAMVLTRRRKAEQV</sequence>
<evidence type="ECO:0000256" key="2">
    <source>
        <dbReference type="ARBA" id="ARBA00022525"/>
    </source>
</evidence>
<keyword evidence="1" id="KW-0134">Cell wall</keyword>
<evidence type="ECO:0000256" key="3">
    <source>
        <dbReference type="ARBA" id="ARBA00022729"/>
    </source>
</evidence>
<evidence type="ECO:0000256" key="6">
    <source>
        <dbReference type="SAM" id="Phobius"/>
    </source>
</evidence>
<evidence type="ECO:0000256" key="1">
    <source>
        <dbReference type="ARBA" id="ARBA00022512"/>
    </source>
</evidence>
<dbReference type="Pfam" id="PF17963">
    <property type="entry name" value="Big_9"/>
    <property type="match status" value="1"/>
</dbReference>
<feature type="compositionally biased region" description="Gly residues" evidence="5">
    <location>
        <begin position="216"/>
        <end position="231"/>
    </location>
</feature>
<dbReference type="Proteomes" id="UP001165079">
    <property type="component" value="Unassembled WGS sequence"/>
</dbReference>
<keyword evidence="6" id="KW-0472">Membrane</keyword>
<feature type="transmembrane region" description="Helical" evidence="6">
    <location>
        <begin position="258"/>
        <end position="278"/>
    </location>
</feature>
<feature type="domain" description="Gram-positive cocci surface proteins LPxTG" evidence="8">
    <location>
        <begin position="251"/>
        <end position="287"/>
    </location>
</feature>
<gene>
    <name evidence="9" type="ORF">Afil01_58810</name>
</gene>
<keyword evidence="2" id="KW-0964">Secreted</keyword>
<evidence type="ECO:0000313" key="9">
    <source>
        <dbReference type="EMBL" id="GLZ81074.1"/>
    </source>
</evidence>
<keyword evidence="10" id="KW-1185">Reference proteome</keyword>
<feature type="signal peptide" evidence="7">
    <location>
        <begin position="1"/>
        <end position="31"/>
    </location>
</feature>
<evidence type="ECO:0000256" key="4">
    <source>
        <dbReference type="ARBA" id="ARBA00023088"/>
    </source>
</evidence>
<dbReference type="PROSITE" id="PS50847">
    <property type="entry name" value="GRAM_POS_ANCHORING"/>
    <property type="match status" value="1"/>
</dbReference>
<keyword evidence="3 7" id="KW-0732">Signal</keyword>
<protein>
    <recommendedName>
        <fullName evidence="8">Gram-positive cocci surface proteins LPxTG domain-containing protein</fullName>
    </recommendedName>
</protein>
<dbReference type="RefSeq" id="WP_285666404.1">
    <property type="nucleotide sequence ID" value="NZ_BSTX01000004.1"/>
</dbReference>
<dbReference type="Pfam" id="PF00746">
    <property type="entry name" value="Gram_pos_anchor"/>
    <property type="match status" value="1"/>
</dbReference>
<proteinExistence type="predicted"/>